<sequence length="433" mass="45775">MFTNDVITINDKRMINIIFALSAAIILFATIQNKMPTGIIGAIGVMAVVGYILNVLGNKTPIVNQFFGGGAIVIIFGSSYIFHSGIIPHETADTITTFVKGGGFLSFFIASLVTGSILGMDTNVLKKAALKYIPVIFGGVACAFLFAGLVGSFLGEGFFESVMLIALPIMGGGMGAGAVPLVEIMSGNSNMSAEMLMSKMVPALAIGNAIAIVMAGLLDKLGKFYPSLTGNGQLMRSTGEVQSEDEEKQEQEQEQPISINILGVGALLAITMYFVGTMLSSVINMHTYALMIIFVALVKVMGFIPRELEKAAHGWYQFVVDNLTPALLVGIGVAYTDLNQIIASLNLVYFLMVFATVLGAIIGTAIVGRLMGFHPIEAALTAGLCMANMGGTGDVAVLAASKRMELMPFAQISSRIGGAFMLILATFILEMLK</sequence>
<keyword evidence="2" id="KW-1133">Transmembrane helix</keyword>
<feature type="transmembrane region" description="Helical" evidence="2">
    <location>
        <begin position="161"/>
        <end position="184"/>
    </location>
</feature>
<dbReference type="Pfam" id="PF03390">
    <property type="entry name" value="2HCT"/>
    <property type="match status" value="1"/>
</dbReference>
<keyword evidence="4" id="KW-1185">Reference proteome</keyword>
<feature type="transmembrane region" description="Helical" evidence="2">
    <location>
        <begin position="347"/>
        <end position="367"/>
    </location>
</feature>
<dbReference type="Proteomes" id="UP000240987">
    <property type="component" value="Unassembled WGS sequence"/>
</dbReference>
<keyword evidence="1 2" id="KW-0472">Membrane</keyword>
<dbReference type="OrthoDB" id="8584824at2"/>
<reference evidence="3 4" key="1">
    <citation type="submission" date="2018-01" db="EMBL/GenBank/DDBJ databases">
        <title>Whole genome sequencing of Histamine producing bacteria.</title>
        <authorList>
            <person name="Butler K."/>
        </authorList>
    </citation>
    <scope>NUCLEOTIDE SEQUENCE [LARGE SCALE GENOMIC DNA]</scope>
    <source>
        <strain evidence="3 4">JCM 12947</strain>
    </source>
</reference>
<feature type="transmembrane region" description="Helical" evidence="2">
    <location>
        <begin position="257"/>
        <end position="275"/>
    </location>
</feature>
<feature type="transmembrane region" description="Helical" evidence="2">
    <location>
        <begin position="63"/>
        <end position="82"/>
    </location>
</feature>
<feature type="transmembrane region" description="Helical" evidence="2">
    <location>
        <begin position="379"/>
        <end position="400"/>
    </location>
</feature>
<feature type="transmembrane region" description="Helical" evidence="2">
    <location>
        <begin position="132"/>
        <end position="155"/>
    </location>
</feature>
<organism evidence="3 4">
    <name type="scientific">Photobacterium frigidiphilum</name>
    <dbReference type="NCBI Taxonomy" id="264736"/>
    <lineage>
        <taxon>Bacteria</taxon>
        <taxon>Pseudomonadati</taxon>
        <taxon>Pseudomonadota</taxon>
        <taxon>Gammaproteobacteria</taxon>
        <taxon>Vibrionales</taxon>
        <taxon>Vibrionaceae</taxon>
        <taxon>Photobacterium</taxon>
    </lineage>
</organism>
<comment type="caution">
    <text evidence="3">The sequence shown here is derived from an EMBL/GenBank/DDBJ whole genome shotgun (WGS) entry which is preliminary data.</text>
</comment>
<dbReference type="EMBL" id="PYMJ01000039">
    <property type="protein sequence ID" value="PSU44951.1"/>
    <property type="molecule type" value="Genomic_DNA"/>
</dbReference>
<evidence type="ECO:0000313" key="3">
    <source>
        <dbReference type="EMBL" id="PSU44951.1"/>
    </source>
</evidence>
<protein>
    <submittedName>
        <fullName evidence="3">Citrate:sodium symporter</fullName>
    </submittedName>
</protein>
<dbReference type="GO" id="GO:0008514">
    <property type="term" value="F:organic anion transmembrane transporter activity"/>
    <property type="evidence" value="ECO:0007669"/>
    <property type="project" value="InterPro"/>
</dbReference>
<evidence type="ECO:0000256" key="1">
    <source>
        <dbReference type="PIRNR" id="PIRNR005348"/>
    </source>
</evidence>
<feature type="transmembrane region" description="Helical" evidence="2">
    <location>
        <begin position="316"/>
        <end position="335"/>
    </location>
</feature>
<keyword evidence="1" id="KW-0769">Symport</keyword>
<feature type="transmembrane region" description="Helical" evidence="2">
    <location>
        <begin position="196"/>
        <end position="218"/>
    </location>
</feature>
<comment type="similarity">
    <text evidence="1">Belongs to the 2-hydroxycarboxylate transporter (2-HCT) (TC 2.A.24) family.</text>
</comment>
<feature type="transmembrane region" description="Helical" evidence="2">
    <location>
        <begin position="14"/>
        <end position="31"/>
    </location>
</feature>
<feature type="transmembrane region" description="Helical" evidence="2">
    <location>
        <begin position="102"/>
        <end position="120"/>
    </location>
</feature>
<dbReference type="RefSeq" id="WP_107245202.1">
    <property type="nucleotide sequence ID" value="NZ_PYMJ01000039.1"/>
</dbReference>
<dbReference type="InterPro" id="IPR004679">
    <property type="entry name" value="2-OHcarboxylate_transport"/>
</dbReference>
<evidence type="ECO:0000313" key="4">
    <source>
        <dbReference type="Proteomes" id="UP000240987"/>
    </source>
</evidence>
<feature type="transmembrane region" description="Helical" evidence="2">
    <location>
        <begin position="287"/>
        <end position="304"/>
    </location>
</feature>
<proteinExistence type="inferred from homology"/>
<gene>
    <name evidence="3" type="ORF">C9J12_25105</name>
</gene>
<dbReference type="PANTHER" id="PTHR40033:SF1">
    <property type="entry name" value="CITRATE-SODIUM SYMPORTER"/>
    <property type="match status" value="1"/>
</dbReference>
<accession>A0A2T3J843</accession>
<feature type="transmembrane region" description="Helical" evidence="2">
    <location>
        <begin position="37"/>
        <end position="56"/>
    </location>
</feature>
<keyword evidence="1" id="KW-0813">Transport</keyword>
<dbReference type="PANTHER" id="PTHR40033">
    <property type="entry name" value="NA(+)-MALATE SYMPORTER"/>
    <property type="match status" value="1"/>
</dbReference>
<dbReference type="AlphaFoldDB" id="A0A2T3J843"/>
<dbReference type="GO" id="GO:0015293">
    <property type="term" value="F:symporter activity"/>
    <property type="evidence" value="ECO:0007669"/>
    <property type="project" value="UniProtKB-UniRule"/>
</dbReference>
<evidence type="ECO:0000256" key="2">
    <source>
        <dbReference type="SAM" id="Phobius"/>
    </source>
</evidence>
<dbReference type="PIRSF" id="PIRSF005348">
    <property type="entry name" value="YxkH"/>
    <property type="match status" value="1"/>
</dbReference>
<keyword evidence="2" id="KW-0812">Transmembrane</keyword>
<dbReference type="GO" id="GO:0005886">
    <property type="term" value="C:plasma membrane"/>
    <property type="evidence" value="ECO:0007669"/>
    <property type="project" value="UniProtKB-UniRule"/>
</dbReference>
<feature type="transmembrane region" description="Helical" evidence="2">
    <location>
        <begin position="412"/>
        <end position="432"/>
    </location>
</feature>
<name>A0A2T3J843_9GAMM</name>